<dbReference type="Pfam" id="PF00106">
    <property type="entry name" value="adh_short"/>
    <property type="match status" value="1"/>
</dbReference>
<organism evidence="4 5">
    <name type="scientific">Lentzea sokolovensis</name>
    <dbReference type="NCBI Taxonomy" id="3095429"/>
    <lineage>
        <taxon>Bacteria</taxon>
        <taxon>Bacillati</taxon>
        <taxon>Actinomycetota</taxon>
        <taxon>Actinomycetes</taxon>
        <taxon>Pseudonocardiales</taxon>
        <taxon>Pseudonocardiaceae</taxon>
        <taxon>Lentzea</taxon>
    </lineage>
</organism>
<dbReference type="Gene3D" id="3.40.50.720">
    <property type="entry name" value="NAD(P)-binding Rossmann-like Domain"/>
    <property type="match status" value="1"/>
</dbReference>
<evidence type="ECO:0000256" key="1">
    <source>
        <dbReference type="ARBA" id="ARBA00006484"/>
    </source>
</evidence>
<dbReference type="Proteomes" id="UP001285352">
    <property type="component" value="Unassembled WGS sequence"/>
</dbReference>
<dbReference type="SUPFAM" id="SSF51735">
    <property type="entry name" value="NAD(P)-binding Rossmann-fold domains"/>
    <property type="match status" value="1"/>
</dbReference>
<dbReference type="CDD" id="cd05233">
    <property type="entry name" value="SDR_c"/>
    <property type="match status" value="1"/>
</dbReference>
<name>A0ABU4VAJ4_9PSEU</name>
<dbReference type="PANTHER" id="PTHR44196:SF1">
    <property type="entry name" value="DEHYDROGENASE_REDUCTASE SDR FAMILY MEMBER 7B"/>
    <property type="match status" value="1"/>
</dbReference>
<accession>A0ABU4VAJ4</accession>
<sequence>MSPRPLALITGASSGIGAALSRTLATRGYDLVLLARRRDRLEQMAAEVERLGATAEVLAVDLATPDGLAAASDRAAAGDIRLLVANAGTAGYARLSDVTADDLDGLWRLNATAPISLAHAALPAMLSAGTGSIAAVASMLAFSSGVNAPAMPARTLYVAAKSATVAFTRTLAAELTGTGVSATVVCPPRVATEWNNGAHQDQSDTMSADDVALATAIAIERGETVCIPGLADPEALDRFQASERALLVNGNRPALASQYRTT</sequence>
<reference evidence="4 5" key="2">
    <citation type="submission" date="2023-11" db="EMBL/GenBank/DDBJ databases">
        <authorList>
            <person name="Lara A.C."/>
            <person name="Chronakova A."/>
        </authorList>
    </citation>
    <scope>NUCLEOTIDE SEQUENCE [LARGE SCALE GENOMIC DNA]</scope>
    <source>
        <strain evidence="4 5">BCCO 10_0061</strain>
    </source>
</reference>
<dbReference type="InterPro" id="IPR020904">
    <property type="entry name" value="Sc_DH/Rdtase_CS"/>
</dbReference>
<gene>
    <name evidence="4" type="ORF">SK854_42365</name>
</gene>
<protein>
    <submittedName>
        <fullName evidence="4">SDR family NAD(P)-dependent oxidoreductase</fullName>
    </submittedName>
</protein>
<comment type="similarity">
    <text evidence="1 3">Belongs to the short-chain dehydrogenases/reductases (SDR) family.</text>
</comment>
<dbReference type="InterPro" id="IPR002347">
    <property type="entry name" value="SDR_fam"/>
</dbReference>
<reference evidence="4 5" key="1">
    <citation type="submission" date="2023-11" db="EMBL/GenBank/DDBJ databases">
        <title>Lentzea sokolovensis, sp. nov., Lentzea kristufkii, sp. nov., and Lentzea miocenensis, sp. nov., rare actinobacteria from Sokolov Coal Basin, Miocene lacustrine sediment, Czech Republic.</title>
        <authorList>
            <person name="Lara A."/>
            <person name="Kotroba L."/>
            <person name="Nouioui I."/>
            <person name="Neumann-Schaal M."/>
            <person name="Mast Y."/>
            <person name="Chronakova A."/>
        </authorList>
    </citation>
    <scope>NUCLEOTIDE SEQUENCE [LARGE SCALE GENOMIC DNA]</scope>
    <source>
        <strain evidence="4 5">BCCO 10_0061</strain>
    </source>
</reference>
<dbReference type="EMBL" id="JAXAVU010000016">
    <property type="protein sequence ID" value="MDX8148822.1"/>
    <property type="molecule type" value="Genomic_DNA"/>
</dbReference>
<dbReference type="InterPro" id="IPR036291">
    <property type="entry name" value="NAD(P)-bd_dom_sf"/>
</dbReference>
<dbReference type="PANTHER" id="PTHR44196">
    <property type="entry name" value="DEHYDROGENASE/REDUCTASE SDR FAMILY MEMBER 7B"/>
    <property type="match status" value="1"/>
</dbReference>
<dbReference type="PRINTS" id="PR00081">
    <property type="entry name" value="GDHRDH"/>
</dbReference>
<evidence type="ECO:0000256" key="2">
    <source>
        <dbReference type="ARBA" id="ARBA00023002"/>
    </source>
</evidence>
<evidence type="ECO:0000313" key="4">
    <source>
        <dbReference type="EMBL" id="MDX8148822.1"/>
    </source>
</evidence>
<dbReference type="RefSeq" id="WP_319980792.1">
    <property type="nucleotide sequence ID" value="NZ_JAXAVU010000016.1"/>
</dbReference>
<dbReference type="PROSITE" id="PS00061">
    <property type="entry name" value="ADH_SHORT"/>
    <property type="match status" value="1"/>
</dbReference>
<evidence type="ECO:0000313" key="5">
    <source>
        <dbReference type="Proteomes" id="UP001285352"/>
    </source>
</evidence>
<dbReference type="PRINTS" id="PR00080">
    <property type="entry name" value="SDRFAMILY"/>
</dbReference>
<keyword evidence="5" id="KW-1185">Reference proteome</keyword>
<evidence type="ECO:0000256" key="3">
    <source>
        <dbReference type="RuleBase" id="RU000363"/>
    </source>
</evidence>
<keyword evidence="2" id="KW-0560">Oxidoreductase</keyword>
<proteinExistence type="inferred from homology"/>
<comment type="caution">
    <text evidence="4">The sequence shown here is derived from an EMBL/GenBank/DDBJ whole genome shotgun (WGS) entry which is preliminary data.</text>
</comment>